<protein>
    <submittedName>
        <fullName evidence="3">Tail fiber protein</fullName>
    </submittedName>
</protein>
<evidence type="ECO:0000313" key="4">
    <source>
        <dbReference type="Proteomes" id="UP000664417"/>
    </source>
</evidence>
<dbReference type="InterPro" id="IPR037053">
    <property type="entry name" value="Phage_tail_collar_dom_sf"/>
</dbReference>
<evidence type="ECO:0000259" key="2">
    <source>
        <dbReference type="Pfam" id="PF07484"/>
    </source>
</evidence>
<dbReference type="Proteomes" id="UP000664417">
    <property type="component" value="Unassembled WGS sequence"/>
</dbReference>
<keyword evidence="1" id="KW-0812">Transmembrane</keyword>
<dbReference type="Pfam" id="PF07484">
    <property type="entry name" value="Collar"/>
    <property type="match status" value="1"/>
</dbReference>
<feature type="domain" description="Phage tail collar" evidence="2">
    <location>
        <begin position="125"/>
        <end position="182"/>
    </location>
</feature>
<gene>
    <name evidence="3" type="ORF">J3U88_13750</name>
</gene>
<dbReference type="Gene3D" id="3.90.1340.10">
    <property type="entry name" value="Phage tail collar domain"/>
    <property type="match status" value="1"/>
</dbReference>
<dbReference type="EMBL" id="JAFREP010000013">
    <property type="protein sequence ID" value="MBO1319534.1"/>
    <property type="molecule type" value="Genomic_DNA"/>
</dbReference>
<keyword evidence="1" id="KW-0472">Membrane</keyword>
<dbReference type="InterPro" id="IPR011083">
    <property type="entry name" value="Phage_tail_collar_dom"/>
</dbReference>
<dbReference type="RefSeq" id="WP_207859441.1">
    <property type="nucleotide sequence ID" value="NZ_JAFREP010000013.1"/>
</dbReference>
<dbReference type="AlphaFoldDB" id="A0A8J7Q9N7"/>
<keyword evidence="1" id="KW-1133">Transmembrane helix</keyword>
<accession>A0A8J7Q9N7</accession>
<organism evidence="3 4">
    <name type="scientific">Acanthopleuribacter pedis</name>
    <dbReference type="NCBI Taxonomy" id="442870"/>
    <lineage>
        <taxon>Bacteria</taxon>
        <taxon>Pseudomonadati</taxon>
        <taxon>Acidobacteriota</taxon>
        <taxon>Holophagae</taxon>
        <taxon>Acanthopleuribacterales</taxon>
        <taxon>Acanthopleuribacteraceae</taxon>
        <taxon>Acanthopleuribacter</taxon>
    </lineage>
</organism>
<evidence type="ECO:0000313" key="3">
    <source>
        <dbReference type="EMBL" id="MBO1319534.1"/>
    </source>
</evidence>
<comment type="caution">
    <text evidence="3">The sequence shown here is derived from an EMBL/GenBank/DDBJ whole genome shotgun (WGS) entry which is preliminary data.</text>
</comment>
<dbReference type="SUPFAM" id="SSF88874">
    <property type="entry name" value="Receptor-binding domain of short tail fibre protein gp12"/>
    <property type="match status" value="1"/>
</dbReference>
<proteinExistence type="predicted"/>
<feature type="transmembrane region" description="Helical" evidence="1">
    <location>
        <begin position="7"/>
        <end position="28"/>
    </location>
</feature>
<reference evidence="3" key="1">
    <citation type="submission" date="2021-03" db="EMBL/GenBank/DDBJ databases">
        <authorList>
            <person name="Wang G."/>
        </authorList>
    </citation>
    <scope>NUCLEOTIDE SEQUENCE</scope>
    <source>
        <strain evidence="3">KCTC 12899</strain>
    </source>
</reference>
<name>A0A8J7Q9N7_9BACT</name>
<sequence length="289" mass="31519">MKNLTTLNVLAIYVFGMVITALVSIYFASSFSKTVTVNEIRKNLESEVFKELDSKALELAEFYTKQKIQESIESSETRAFVSNLVIDSFESKINNMVDARVVTVIDEKIKDLDDSKFSDLTYPIGSIILYASSVPPPENWKLCDGRKLLNSDYTKLHEILGSTFGSEGEDYFRIPDLRGRVPVGAGRGSNLSPRTLAQSIGQEKHTLTLPEIPSHDHSATAAPHSHHSIGIAFGDKRYSGGGGAAFGRNGTPVATNEVASNITINPAGGSEPHNNMQPSLVLNFIIKAK</sequence>
<evidence type="ECO:0000256" key="1">
    <source>
        <dbReference type="SAM" id="Phobius"/>
    </source>
</evidence>
<keyword evidence="4" id="KW-1185">Reference proteome</keyword>
<dbReference type="CDD" id="cd22641">
    <property type="entry name" value="C24-like"/>
    <property type="match status" value="1"/>
</dbReference>